<organism evidence="8 9">
    <name type="scientific">Kwoniella dendrophila CBS 6074</name>
    <dbReference type="NCBI Taxonomy" id="1295534"/>
    <lineage>
        <taxon>Eukaryota</taxon>
        <taxon>Fungi</taxon>
        <taxon>Dikarya</taxon>
        <taxon>Basidiomycota</taxon>
        <taxon>Agaricomycotina</taxon>
        <taxon>Tremellomycetes</taxon>
        <taxon>Tremellales</taxon>
        <taxon>Cryptococcaceae</taxon>
        <taxon>Kwoniella</taxon>
    </lineage>
</organism>
<dbReference type="Pfam" id="PF23554">
    <property type="entry name" value="TPR_DOCK"/>
    <property type="match status" value="2"/>
</dbReference>
<dbReference type="Proteomes" id="UP001355207">
    <property type="component" value="Chromosome 9"/>
</dbReference>
<dbReference type="PANTHER" id="PTHR45653">
    <property type="entry name" value="DEDICATOR OF CYTOKINESIS"/>
    <property type="match status" value="1"/>
</dbReference>
<comment type="subcellular location">
    <subcellularLocation>
        <location evidence="1">Cytoplasm</location>
    </subcellularLocation>
</comment>
<dbReference type="InterPro" id="IPR043161">
    <property type="entry name" value="DOCK_C_lobe_A"/>
</dbReference>
<feature type="region of interest" description="Disordered" evidence="5">
    <location>
        <begin position="1"/>
        <end position="20"/>
    </location>
</feature>
<sequence>MNVPSASSSSAIPGPSRQRLTGSWQPLPFIHSGFCIYPYQPDGSPPPTPATTLDDQRSFLSRNRFSWSGTRNNGEDEVAGRINAYEIPLDIGDEFFAFEEYRCSLDEDGRGDLWYRGYVVQAVSLPSLAPSSSAFHSAIFPRPEPSVLIGIFPTAAVHVRPGTSSDNGELTEAYEKAVRAAEEKARNANPSWVGEMDTVKEEEEGEGLDNSSPQKGKTSEGNVVAINSADGDLSNKLQRRSSLGKKDGLRSNRPKSLILESKLAQMEENKEQPPLPQLTAGDSTLAGQQWPLVDEIACAIREWYGRLPTYLANREYRLFSTVMQHIDALFLGRRQLLSQTLSSDELIRIRRECVSRLVKCNVAQGLEVIVRSLEDGSVMVVDKDRAYGGASWVGGIACYVYQVQLAYIDSIPLDNLFGKSPSLIDPRPSLPSAQPFSLIDATATGLPPPTTSGSYYHCFLDVRAFIANPCAPGETAELYFSLYNKVESRFVTEEFCLILNHLGSPARDAEQRIGRLRTLFVDLKIDDLTNDIYLVCRIVRNGALKMRQESGSIAIRPSAGRRTSLYGISEGSPAHNNPSMLDTLTDDSFSVTSGYGGQRTPTVDTSYTANGNGSWMEGKPTYRRPMGCAVLELPPSTRLLSDSGDKIGTGIEFHVPIYLPKDESSFATLHENIIHNRVKEYVTSPRAEAIALSLKVFQGPVSQVIREHPSLLLDIPLSARLGFPDVVYPGQVRNDLYVKLWSAIFTPAPINSGGSIRVRKSVTPTYHGDVQVTIEVRRIDGSIVQDALVAGGCGEPPMAQYQSLVFHRNDRPTFGELVKISLPSTAQAEGYHLFLTFRSRGKERYLSPDQSDLEQPFAFAYLPLSEGSACLNDGDHDLMLYKSERNAPPAPNAYFEVPARAPATLETDLSTSTNSTKSLIPLRDRVTLRTYLCSNVQTQDSTLRALFAWSSPGGGNIDNLCSTLQLFSFVSEDEIAKFVPSVFDVLFSILQLNHGGRQDEVESLIFKSLIKALAMSSDRRFPNFKNVLTIYLDTQFNYPKSAFTLMKCMKNIMSRPTTIEYRSFLKVWHLFFRFIIRSRERDRSRGIISQSLEIESEFRMKLKSILEEINTLMKSKEKQLIGTQTLAVQHYADILPDLSQTFQPLEIAEMLIEFADTLTFAIGSIAIYKLLLLLQVVRNLFESSESRSLLVPAIVRWVKPHLGKFDEFRLLGQDDSQITKDGKRVRWLECNRLAVTVIAWTVSKLQEWLDSPLIRNDTTLRIQEEDNIEYCLTLLPSLYESYFELASSKTHSTLNRQRSSPSSTIWKSTPDVFPSTHPFALISELPPPSLLERQQNAALDALPASETFNCGQAETAVVILTLILSSPRPNITRWLNEVLDIEGVSSLSETLKSTFEFCTSIIQFSAFPKQWLTLSLMSFSSILKFLTTLAPILETEYFVPSVENADNFEVQLWTKCFELLCDFCGSEELALEDMTQQRRRAEWVIAGDMRDEAAALLMRLWNSIGWPVDDPQNQTNGSELRYGGYQTRFTGLAERILGLCLLSHDMMCETAVEILFSMIYAEYVIEGKFDSIETEIFAKLDKLFASKSTSTSSDPAMRAYFVAQLRGVFESTPSIDDTFTQKVSVFLDEIELFIDLLLSMREIPEGLDGEWSDERMSAIYRLMEFVEKIGRNDLYIRFLQQLIDISIQDKNWLSAGLALKSHAELYQWKLNGDLLDELKSSGMTLPPQSQFNRKEALYYHAIEHFAEGEAYEHALEVCQELTIQHSRMTFDVNKLTELLTYQAALWEKIGAGGRARPEYFRVAYFGEFGQLNQEKDFVVKGEPWLRYSEFCDNLQLKHPQATLHRSKIPPPDSVKNSTESLIWVTPLTPEPDLTKPVFGDTVSENVQNHYRYNGINEFSTLRPYMRDTNESEMVLTWTEKTVVTTKEDLPGLLNRSEIISVRYEQIPPATMAIMEVEKATKNLRRLSKGKNRQLPESKLLGTAINGAVDSPVSGGVKTYKKVFLDDSYAQRHPEFAPQVAQLRLTILEYVKAIQDSLRVHKLVCRDIAFHEALKTQFYKAFSEEISLLPRESIASISAETPSLDHITGYASTSPPNHPLPPLPALHSFNSPGISTFSSHSDSQSNTHSASNSYKLPKLKLGPSGSGVLSIHTTTSSPRESISTLNRSNTNQTPTPVLSQQGNFSSNNNNLSSSRNSGNGNGSGNNGSLRKTPSEKRLSWNSQSGGISLGSRAMSMVGLNRSANTPPSEVGTVDEEFRSSPQPPQIQINDINHNQFNNTYSNVNNTNGNQITVKEDSIRKEKGMSGLKRFGSLIRREK</sequence>
<feature type="region of interest" description="Disordered" evidence="5">
    <location>
        <begin position="200"/>
        <end position="251"/>
    </location>
</feature>
<gene>
    <name evidence="8" type="ORF">L201_006570</name>
</gene>
<dbReference type="InterPro" id="IPR042455">
    <property type="entry name" value="DOCK_N_sub1"/>
</dbReference>
<dbReference type="Pfam" id="PF16172">
    <property type="entry name" value="DOCK_N"/>
    <property type="match status" value="1"/>
</dbReference>
<dbReference type="PROSITE" id="PS51650">
    <property type="entry name" value="C2_DOCK"/>
    <property type="match status" value="1"/>
</dbReference>
<feature type="compositionally biased region" description="Low complexity" evidence="5">
    <location>
        <begin position="1"/>
        <end position="11"/>
    </location>
</feature>
<dbReference type="InterPro" id="IPR026791">
    <property type="entry name" value="DOCK"/>
</dbReference>
<protein>
    <recommendedName>
        <fullName evidence="10">Cytoplasmic protein</fullName>
    </recommendedName>
</protein>
<dbReference type="GO" id="GO:0007264">
    <property type="term" value="P:small GTPase-mediated signal transduction"/>
    <property type="evidence" value="ECO:0007669"/>
    <property type="project" value="InterPro"/>
</dbReference>
<dbReference type="Gene3D" id="2.60.40.150">
    <property type="entry name" value="C2 domain"/>
    <property type="match status" value="1"/>
</dbReference>
<evidence type="ECO:0000256" key="4">
    <source>
        <dbReference type="PROSITE-ProRule" id="PRU00983"/>
    </source>
</evidence>
<feature type="compositionally biased region" description="Polar residues" evidence="5">
    <location>
        <begin position="209"/>
        <end position="221"/>
    </location>
</feature>
<feature type="compositionally biased region" description="Low complexity" evidence="5">
    <location>
        <begin position="2114"/>
        <end position="2132"/>
    </location>
</feature>
<keyword evidence="9" id="KW-1185">Reference proteome</keyword>
<name>A0AAX4K382_9TREE</name>
<feature type="compositionally biased region" description="Polar residues" evidence="5">
    <location>
        <begin position="2150"/>
        <end position="2180"/>
    </location>
</feature>
<dbReference type="Gene3D" id="1.20.58.740">
    <property type="match status" value="1"/>
</dbReference>
<dbReference type="PROSITE" id="PS51651">
    <property type="entry name" value="DOCKER"/>
    <property type="match status" value="1"/>
</dbReference>
<dbReference type="Pfam" id="PF20421">
    <property type="entry name" value="DHR-2_Lobe_C"/>
    <property type="match status" value="1"/>
</dbReference>
<evidence type="ECO:0000313" key="9">
    <source>
        <dbReference type="Proteomes" id="UP001355207"/>
    </source>
</evidence>
<feature type="domain" description="DOCKER" evidence="7">
    <location>
        <begin position="1666"/>
        <end position="2077"/>
    </location>
</feature>
<dbReference type="GeneID" id="91097239"/>
<evidence type="ECO:0000313" key="8">
    <source>
        <dbReference type="EMBL" id="WWC91624.1"/>
    </source>
</evidence>
<dbReference type="InterPro" id="IPR056372">
    <property type="entry name" value="TPR_DOCK"/>
</dbReference>
<dbReference type="Pfam" id="PF14429">
    <property type="entry name" value="DOCK-C2"/>
    <property type="match status" value="1"/>
</dbReference>
<dbReference type="Gene3D" id="1.25.40.410">
    <property type="match status" value="1"/>
</dbReference>
<dbReference type="GO" id="GO:0005737">
    <property type="term" value="C:cytoplasm"/>
    <property type="evidence" value="ECO:0007669"/>
    <property type="project" value="UniProtKB-SubCell"/>
</dbReference>
<dbReference type="InterPro" id="IPR027357">
    <property type="entry name" value="DOCKER_dom"/>
</dbReference>
<evidence type="ECO:0008006" key="10">
    <source>
        <dbReference type="Google" id="ProtNLM"/>
    </source>
</evidence>
<feature type="domain" description="C2 DOCK-type" evidence="6">
    <location>
        <begin position="733"/>
        <end position="933"/>
    </location>
</feature>
<keyword evidence="3" id="KW-0597">Phosphoprotein</keyword>
<evidence type="ECO:0000256" key="1">
    <source>
        <dbReference type="ARBA" id="ARBA00004496"/>
    </source>
</evidence>
<dbReference type="GO" id="GO:0005886">
    <property type="term" value="C:plasma membrane"/>
    <property type="evidence" value="ECO:0007669"/>
    <property type="project" value="TreeGrafter"/>
</dbReference>
<dbReference type="InterPro" id="IPR027007">
    <property type="entry name" value="C2_DOCK-type_domain"/>
</dbReference>
<dbReference type="Gene3D" id="1.20.1270.350">
    <property type="entry name" value="Dedicator of cytokinesis N-terminal subdomain"/>
    <property type="match status" value="1"/>
</dbReference>
<dbReference type="InterPro" id="IPR032376">
    <property type="entry name" value="DOCK_N"/>
</dbReference>
<evidence type="ECO:0000256" key="2">
    <source>
        <dbReference type="ARBA" id="ARBA00022490"/>
    </source>
</evidence>
<dbReference type="CDD" id="cd08679">
    <property type="entry name" value="C2_DOCK180_related"/>
    <property type="match status" value="1"/>
</dbReference>
<evidence type="ECO:0000256" key="5">
    <source>
        <dbReference type="SAM" id="MobiDB-lite"/>
    </source>
</evidence>
<dbReference type="InterPro" id="IPR043162">
    <property type="entry name" value="DOCK_C_lobe_C"/>
</dbReference>
<keyword evidence="2" id="KW-0963">Cytoplasm</keyword>
<dbReference type="CDD" id="cd11684">
    <property type="entry name" value="DHR2_DOCK"/>
    <property type="match status" value="1"/>
</dbReference>
<dbReference type="GO" id="GO:0005085">
    <property type="term" value="F:guanyl-nucleotide exchange factor activity"/>
    <property type="evidence" value="ECO:0007669"/>
    <property type="project" value="InterPro"/>
</dbReference>
<evidence type="ECO:0000259" key="7">
    <source>
        <dbReference type="PROSITE" id="PS51651"/>
    </source>
</evidence>
<accession>A0AAX4K382</accession>
<comment type="similarity">
    <text evidence="4">Belongs to the DOCK family.</text>
</comment>
<evidence type="ECO:0000256" key="3">
    <source>
        <dbReference type="ARBA" id="ARBA00022553"/>
    </source>
</evidence>
<dbReference type="EMBL" id="CP144106">
    <property type="protein sequence ID" value="WWC91624.1"/>
    <property type="molecule type" value="Genomic_DNA"/>
</dbReference>
<reference evidence="8 9" key="1">
    <citation type="submission" date="2024-01" db="EMBL/GenBank/DDBJ databases">
        <title>Comparative genomics of Cryptococcus and Kwoniella reveals pathogenesis evolution and contrasting modes of karyotype evolution via chromosome fusion or intercentromeric recombination.</title>
        <authorList>
            <person name="Coelho M.A."/>
            <person name="David-Palma M."/>
            <person name="Shea T."/>
            <person name="Bowers K."/>
            <person name="McGinley-Smith S."/>
            <person name="Mohammad A.W."/>
            <person name="Gnirke A."/>
            <person name="Yurkov A.M."/>
            <person name="Nowrousian M."/>
            <person name="Sun S."/>
            <person name="Cuomo C.A."/>
            <person name="Heitman J."/>
        </authorList>
    </citation>
    <scope>NUCLEOTIDE SEQUENCE [LARGE SCALE GENOMIC DNA]</scope>
    <source>
        <strain evidence="8 9">CBS 6074</strain>
    </source>
</reference>
<dbReference type="RefSeq" id="XP_066078386.1">
    <property type="nucleotide sequence ID" value="XM_066222289.1"/>
</dbReference>
<dbReference type="GO" id="GO:0031267">
    <property type="term" value="F:small GTPase binding"/>
    <property type="evidence" value="ECO:0007669"/>
    <property type="project" value="TreeGrafter"/>
</dbReference>
<dbReference type="InterPro" id="IPR035892">
    <property type="entry name" value="C2_domain_sf"/>
</dbReference>
<dbReference type="InterPro" id="IPR046773">
    <property type="entry name" value="DOCKER_Lobe_C"/>
</dbReference>
<feature type="region of interest" description="Disordered" evidence="5">
    <location>
        <begin position="2086"/>
        <end position="2262"/>
    </location>
</feature>
<feature type="compositionally biased region" description="Low complexity" evidence="5">
    <location>
        <begin position="2181"/>
        <end position="2197"/>
    </location>
</feature>
<proteinExistence type="inferred from homology"/>
<dbReference type="PANTHER" id="PTHR45653:SF10">
    <property type="entry name" value="MYOBLAST CITY, ISOFORM B"/>
    <property type="match status" value="1"/>
</dbReference>
<evidence type="ECO:0000259" key="6">
    <source>
        <dbReference type="PROSITE" id="PS51650"/>
    </source>
</evidence>